<protein>
    <submittedName>
        <fullName evidence="4">Response regulator</fullName>
    </submittedName>
</protein>
<dbReference type="Proteomes" id="UP000281343">
    <property type="component" value="Unassembled WGS sequence"/>
</dbReference>
<dbReference type="EMBL" id="RCNT01000008">
    <property type="protein sequence ID" value="RMA41341.1"/>
    <property type="molecule type" value="Genomic_DNA"/>
</dbReference>
<dbReference type="SMART" id="SM00448">
    <property type="entry name" value="REC"/>
    <property type="match status" value="1"/>
</dbReference>
<proteinExistence type="predicted"/>
<dbReference type="InterPro" id="IPR050595">
    <property type="entry name" value="Bact_response_regulator"/>
</dbReference>
<comment type="caution">
    <text evidence="4">The sequence shown here is derived from an EMBL/GenBank/DDBJ whole genome shotgun (WGS) entry which is preliminary data.</text>
</comment>
<evidence type="ECO:0000259" key="3">
    <source>
        <dbReference type="PROSITE" id="PS50110"/>
    </source>
</evidence>
<dbReference type="PROSITE" id="PS50110">
    <property type="entry name" value="RESPONSE_REGULATORY"/>
    <property type="match status" value="1"/>
</dbReference>
<dbReference type="PANTHER" id="PTHR44591">
    <property type="entry name" value="STRESS RESPONSE REGULATOR PROTEIN 1"/>
    <property type="match status" value="1"/>
</dbReference>
<dbReference type="AlphaFoldDB" id="A0A3L9XXK8"/>
<organism evidence="4 5">
    <name type="scientific">Rhodophyticola porphyridii</name>
    <dbReference type="NCBI Taxonomy" id="1852017"/>
    <lineage>
        <taxon>Bacteria</taxon>
        <taxon>Pseudomonadati</taxon>
        <taxon>Pseudomonadota</taxon>
        <taxon>Alphaproteobacteria</taxon>
        <taxon>Rhodobacterales</taxon>
        <taxon>Roseobacteraceae</taxon>
        <taxon>Rhodophyticola</taxon>
    </lineage>
</organism>
<name>A0A3L9XXK8_9RHOB</name>
<keyword evidence="5" id="KW-1185">Reference proteome</keyword>
<feature type="modified residue" description="4-aspartylphosphate" evidence="2">
    <location>
        <position position="53"/>
    </location>
</feature>
<evidence type="ECO:0000313" key="4">
    <source>
        <dbReference type="EMBL" id="RMA41341.1"/>
    </source>
</evidence>
<evidence type="ECO:0000256" key="1">
    <source>
        <dbReference type="ARBA" id="ARBA00022553"/>
    </source>
</evidence>
<evidence type="ECO:0000256" key="2">
    <source>
        <dbReference type="PROSITE-ProRule" id="PRU00169"/>
    </source>
</evidence>
<dbReference type="Pfam" id="PF00072">
    <property type="entry name" value="Response_reg"/>
    <property type="match status" value="1"/>
</dbReference>
<dbReference type="Gene3D" id="3.40.50.2300">
    <property type="match status" value="1"/>
</dbReference>
<dbReference type="InterPro" id="IPR011006">
    <property type="entry name" value="CheY-like_superfamily"/>
</dbReference>
<reference evidence="4 5" key="1">
    <citation type="submission" date="2018-10" db="EMBL/GenBank/DDBJ databases">
        <authorList>
            <person name="Jung H.S."/>
            <person name="Jeon C.O."/>
        </authorList>
    </citation>
    <scope>NUCLEOTIDE SEQUENCE [LARGE SCALE GENOMIC DNA]</scope>
    <source>
        <strain evidence="4 5">MA-7-27</strain>
    </source>
</reference>
<dbReference type="OrthoDB" id="9800897at2"/>
<gene>
    <name evidence="4" type="ORF">D9R08_15385</name>
</gene>
<evidence type="ECO:0000313" key="5">
    <source>
        <dbReference type="Proteomes" id="UP000281343"/>
    </source>
</evidence>
<sequence>MKTILHVDDDDDILEIARMALEMVDSFTVHQFNNGSAALEKIESLAPDLLLLDIMMPGMTGPDLWEQIKGRPDCPEIPTIFMTAKAEDSLSQDLLNTGALAVITKPFDPMSLGSQIRAAWSLLEDA</sequence>
<dbReference type="PANTHER" id="PTHR44591:SF3">
    <property type="entry name" value="RESPONSE REGULATORY DOMAIN-CONTAINING PROTEIN"/>
    <property type="match status" value="1"/>
</dbReference>
<dbReference type="InterPro" id="IPR001789">
    <property type="entry name" value="Sig_transdc_resp-reg_receiver"/>
</dbReference>
<keyword evidence="1 2" id="KW-0597">Phosphoprotein</keyword>
<accession>A0A3L9XXK8</accession>
<feature type="domain" description="Response regulatory" evidence="3">
    <location>
        <begin position="3"/>
        <end position="120"/>
    </location>
</feature>
<dbReference type="GO" id="GO:0000160">
    <property type="term" value="P:phosphorelay signal transduction system"/>
    <property type="evidence" value="ECO:0007669"/>
    <property type="project" value="InterPro"/>
</dbReference>
<dbReference type="SUPFAM" id="SSF52172">
    <property type="entry name" value="CheY-like"/>
    <property type="match status" value="1"/>
</dbReference>